<comment type="caution">
    <text evidence="2">The sequence shown here is derived from an EMBL/GenBank/DDBJ whole genome shotgun (WGS) entry which is preliminary data.</text>
</comment>
<dbReference type="Proteomes" id="UP001206595">
    <property type="component" value="Unassembled WGS sequence"/>
</dbReference>
<dbReference type="AlphaFoldDB" id="A0AAD5E5A0"/>
<dbReference type="GeneID" id="75915945"/>
<name>A0AAD5E5A0_UMBRA</name>
<evidence type="ECO:0000313" key="3">
    <source>
        <dbReference type="Proteomes" id="UP001206595"/>
    </source>
</evidence>
<evidence type="ECO:0000313" key="2">
    <source>
        <dbReference type="EMBL" id="KAI8577753.1"/>
    </source>
</evidence>
<protein>
    <recommendedName>
        <fullName evidence="1">Rab-GAP TBC domain-containing protein</fullName>
    </recommendedName>
</protein>
<dbReference type="EMBL" id="MU620937">
    <property type="protein sequence ID" value="KAI8577753.1"/>
    <property type="molecule type" value="Genomic_DNA"/>
</dbReference>
<dbReference type="SMART" id="SM00164">
    <property type="entry name" value="TBC"/>
    <property type="match status" value="1"/>
</dbReference>
<dbReference type="FunFam" id="1.10.8.270:FF:000016">
    <property type="entry name" value="TBC1 domain family member 2A"/>
    <property type="match status" value="1"/>
</dbReference>
<dbReference type="PANTHER" id="PTHR47219">
    <property type="entry name" value="RAB GTPASE-ACTIVATING PROTEIN 1-LIKE"/>
    <property type="match status" value="1"/>
</dbReference>
<dbReference type="PROSITE" id="PS50086">
    <property type="entry name" value="TBC_RABGAP"/>
    <property type="match status" value="1"/>
</dbReference>
<reference evidence="2" key="1">
    <citation type="submission" date="2021-06" db="EMBL/GenBank/DDBJ databases">
        <authorList>
            <consortium name="DOE Joint Genome Institute"/>
            <person name="Mondo S.J."/>
            <person name="Amses K.R."/>
            <person name="Simmons D.R."/>
            <person name="Longcore J.E."/>
            <person name="Seto K."/>
            <person name="Alves G.H."/>
            <person name="Bonds A.E."/>
            <person name="Quandt C.A."/>
            <person name="Davis W.J."/>
            <person name="Chang Y."/>
            <person name="Letcher P.M."/>
            <person name="Powell M.J."/>
            <person name="Kuo A."/>
            <person name="Labutti K."/>
            <person name="Pangilinan J."/>
            <person name="Andreopoulos W."/>
            <person name="Tritt A."/>
            <person name="Riley R."/>
            <person name="Hundley H."/>
            <person name="Johnson J."/>
            <person name="Lipzen A."/>
            <person name="Barry K."/>
            <person name="Berbee M.L."/>
            <person name="Buchler N.E."/>
            <person name="Grigoriev I.V."/>
            <person name="Spatafora J.W."/>
            <person name="Stajich J.E."/>
            <person name="James T.Y."/>
        </authorList>
    </citation>
    <scope>NUCLEOTIDE SEQUENCE</scope>
    <source>
        <strain evidence="2">AG</strain>
    </source>
</reference>
<dbReference type="GO" id="GO:0005096">
    <property type="term" value="F:GTPase activator activity"/>
    <property type="evidence" value="ECO:0007669"/>
    <property type="project" value="TreeGrafter"/>
</dbReference>
<dbReference type="RefSeq" id="XP_051442757.1">
    <property type="nucleotide sequence ID" value="XM_051590602.1"/>
</dbReference>
<dbReference type="InterPro" id="IPR050302">
    <property type="entry name" value="Rab_GAP_TBC_domain"/>
</dbReference>
<evidence type="ECO:0000259" key="1">
    <source>
        <dbReference type="PROSITE" id="PS50086"/>
    </source>
</evidence>
<dbReference type="PANTHER" id="PTHR47219:SF9">
    <property type="entry name" value="GTPASE ACTIVATING PROTEIN AND CENTROSOME-ASSOCIATED, ISOFORM B"/>
    <property type="match status" value="1"/>
</dbReference>
<reference evidence="2" key="2">
    <citation type="journal article" date="2022" name="Proc. Natl. Acad. Sci. U.S.A.">
        <title>Diploid-dominant life cycles characterize the early evolution of Fungi.</title>
        <authorList>
            <person name="Amses K.R."/>
            <person name="Simmons D.R."/>
            <person name="Longcore J.E."/>
            <person name="Mondo S.J."/>
            <person name="Seto K."/>
            <person name="Jeronimo G.H."/>
            <person name="Bonds A.E."/>
            <person name="Quandt C.A."/>
            <person name="Davis W.J."/>
            <person name="Chang Y."/>
            <person name="Federici B.A."/>
            <person name="Kuo A."/>
            <person name="LaButti K."/>
            <person name="Pangilinan J."/>
            <person name="Andreopoulos W."/>
            <person name="Tritt A."/>
            <person name="Riley R."/>
            <person name="Hundley H."/>
            <person name="Johnson J."/>
            <person name="Lipzen A."/>
            <person name="Barry K."/>
            <person name="Lang B.F."/>
            <person name="Cuomo C.A."/>
            <person name="Buchler N.E."/>
            <person name="Grigoriev I.V."/>
            <person name="Spatafora J.W."/>
            <person name="Stajich J.E."/>
            <person name="James T.Y."/>
        </authorList>
    </citation>
    <scope>NUCLEOTIDE SEQUENCE</scope>
    <source>
        <strain evidence="2">AG</strain>
    </source>
</reference>
<dbReference type="InterPro" id="IPR000195">
    <property type="entry name" value="Rab-GAP-TBC_dom"/>
</dbReference>
<dbReference type="GO" id="GO:0031267">
    <property type="term" value="F:small GTPase binding"/>
    <property type="evidence" value="ECO:0007669"/>
    <property type="project" value="TreeGrafter"/>
</dbReference>
<gene>
    <name evidence="2" type="ORF">K450DRAFT_250651</name>
</gene>
<proteinExistence type="predicted"/>
<feature type="domain" description="Rab-GAP TBC" evidence="1">
    <location>
        <begin position="58"/>
        <end position="250"/>
    </location>
</feature>
<organism evidence="2 3">
    <name type="scientific">Umbelopsis ramanniana AG</name>
    <dbReference type="NCBI Taxonomy" id="1314678"/>
    <lineage>
        <taxon>Eukaryota</taxon>
        <taxon>Fungi</taxon>
        <taxon>Fungi incertae sedis</taxon>
        <taxon>Mucoromycota</taxon>
        <taxon>Mucoromycotina</taxon>
        <taxon>Umbelopsidomycetes</taxon>
        <taxon>Umbelopsidales</taxon>
        <taxon>Umbelopsidaceae</taxon>
        <taxon>Umbelopsis</taxon>
    </lineage>
</organism>
<dbReference type="InterPro" id="IPR035969">
    <property type="entry name" value="Rab-GAP_TBC_sf"/>
</dbReference>
<dbReference type="Gene3D" id="1.10.8.270">
    <property type="entry name" value="putative rabgap domain of human tbc1 domain family member 14 like domains"/>
    <property type="match status" value="1"/>
</dbReference>
<sequence length="320" mass="37590">MQESSDQASGSDTLAKIKAHEVERAQKWAKMAKKQEKNGEVLHSFDWSPKFVKRVYKGIPDCWRRDAWYFLATSGLKGLNKDAALKQKYEHLLEMPSSHERQIDLDIPRTMRDHIMLRERYGFGQRVLFNVLRAFANYDEEVGYCQGMSNIVATLVMYFEEEKTFTMLVHMFQKCNLHNLFIQGFPALVESFYIQERLLEQHLPKVAKHMNNNDITSSSYATRWYITLFTGGIVNYHTLLRIWDVLHMCGFDVLYYVALALMKTIQKKILEGDFESNMMLLSSIIPVEDDDKFMKVVRKYYERSVEAGTIKKLRNEYKNL</sequence>
<keyword evidence="3" id="KW-1185">Reference proteome</keyword>
<dbReference type="Pfam" id="PF00566">
    <property type="entry name" value="RabGAP-TBC"/>
    <property type="match status" value="1"/>
</dbReference>
<dbReference type="Gene3D" id="1.10.472.80">
    <property type="entry name" value="Ypt/Rab-GAP domain of gyp1p, domain 3"/>
    <property type="match status" value="1"/>
</dbReference>
<dbReference type="SUPFAM" id="SSF47923">
    <property type="entry name" value="Ypt/Rab-GAP domain of gyp1p"/>
    <property type="match status" value="2"/>
</dbReference>
<accession>A0AAD5E5A0</accession>